<dbReference type="PANTHER" id="PTHR46282">
    <property type="entry name" value="LEUCINE-RICH MELANOCYTE DIFFERENTIATION-ASSOCIATED PROTEIN"/>
    <property type="match status" value="1"/>
</dbReference>
<evidence type="ECO:0000313" key="1">
    <source>
        <dbReference type="EMBL" id="TRY61159.1"/>
    </source>
</evidence>
<evidence type="ECO:0008006" key="3">
    <source>
        <dbReference type="Google" id="ProtNLM"/>
    </source>
</evidence>
<dbReference type="InterPro" id="IPR032675">
    <property type="entry name" value="LRR_dom_sf"/>
</dbReference>
<comment type="caution">
    <text evidence="1">The sequence shown here is derived from an EMBL/GenBank/DDBJ whole genome shotgun (WGS) entry which is preliminary data.</text>
</comment>
<dbReference type="STRING" id="6832.A0A553N6U3"/>
<name>A0A553N6U3_TIGCA</name>
<accession>A0A553N6U3</accession>
<dbReference type="Gene3D" id="3.80.10.10">
    <property type="entry name" value="Ribonuclease Inhibitor"/>
    <property type="match status" value="1"/>
</dbReference>
<dbReference type="EMBL" id="VCGU01000459">
    <property type="protein sequence ID" value="TRY61159.1"/>
    <property type="molecule type" value="Genomic_DNA"/>
</dbReference>
<dbReference type="OrthoDB" id="272149at2759"/>
<evidence type="ECO:0000313" key="2">
    <source>
        <dbReference type="Proteomes" id="UP000318571"/>
    </source>
</evidence>
<dbReference type="Proteomes" id="UP000318571">
    <property type="component" value="Chromosome 8"/>
</dbReference>
<dbReference type="PROSITE" id="PS51450">
    <property type="entry name" value="LRR"/>
    <property type="match status" value="1"/>
</dbReference>
<dbReference type="PANTHER" id="PTHR46282:SF1">
    <property type="entry name" value="LEUCINE-RICH REPEAT-CONTAINING PROTEIN 72-LIKE"/>
    <property type="match status" value="1"/>
</dbReference>
<dbReference type="AlphaFoldDB" id="A0A553N6U3"/>
<dbReference type="SUPFAM" id="SSF52058">
    <property type="entry name" value="L domain-like"/>
    <property type="match status" value="1"/>
</dbReference>
<keyword evidence="2" id="KW-1185">Reference proteome</keyword>
<organism evidence="1 2">
    <name type="scientific">Tigriopus californicus</name>
    <name type="common">Marine copepod</name>
    <dbReference type="NCBI Taxonomy" id="6832"/>
    <lineage>
        <taxon>Eukaryota</taxon>
        <taxon>Metazoa</taxon>
        <taxon>Ecdysozoa</taxon>
        <taxon>Arthropoda</taxon>
        <taxon>Crustacea</taxon>
        <taxon>Multicrustacea</taxon>
        <taxon>Hexanauplia</taxon>
        <taxon>Copepoda</taxon>
        <taxon>Harpacticoida</taxon>
        <taxon>Harpacticidae</taxon>
        <taxon>Tigriopus</taxon>
    </lineage>
</organism>
<reference evidence="1 2" key="1">
    <citation type="journal article" date="2018" name="Nat. Ecol. Evol.">
        <title>Genomic signatures of mitonuclear coevolution across populations of Tigriopus californicus.</title>
        <authorList>
            <person name="Barreto F.S."/>
            <person name="Watson E.T."/>
            <person name="Lima T.G."/>
            <person name="Willett C.S."/>
            <person name="Edmands S."/>
            <person name="Li W."/>
            <person name="Burton R.S."/>
        </authorList>
    </citation>
    <scope>NUCLEOTIDE SEQUENCE [LARGE SCALE GENOMIC DNA]</scope>
    <source>
        <strain evidence="1 2">San Diego</strain>
    </source>
</reference>
<proteinExistence type="predicted"/>
<dbReference type="InterPro" id="IPR043313">
    <property type="entry name" value="LRMDA"/>
</dbReference>
<sequence length="294" mass="33802">MQDLDKQSLFCDIFLDRAQAFHLSSVGGNKICDGTAISVEELEMHELATNSSVFGSEAKTRHDDELWMFGDRSSGRLSMVHNNLRNFPLEVIDKPWDWITILDLTNNSIRTVDFISQFDSLHTLVLDHNMINETTLFPITPQLRILWINFNNIQELEPFTEQLRVAVPKLQILSLIGNPCVPNPMYRSSFHDYALYRMLVLAKLPWIAFLDDRGVDPKEALDSLPFRSHHDSLGSCSLVELGPVEKKIGQYMKKAKDESVAYSIRHFEATKKSLNALKRNWKASRTEEFRNQFA</sequence>
<protein>
    <recommendedName>
        <fullName evidence="3">Leucine-rich repeat-containing protein 51</fullName>
    </recommendedName>
</protein>
<gene>
    <name evidence="1" type="ORF">TCAL_12952</name>
</gene>
<dbReference type="InterPro" id="IPR001611">
    <property type="entry name" value="Leu-rich_rpt"/>
</dbReference>